<organism evidence="1 2">
    <name type="scientific">Mycobacterium mantenii</name>
    <dbReference type="NCBI Taxonomy" id="560555"/>
    <lineage>
        <taxon>Bacteria</taxon>
        <taxon>Bacillati</taxon>
        <taxon>Actinomycetota</taxon>
        <taxon>Actinomycetes</taxon>
        <taxon>Mycobacteriales</taxon>
        <taxon>Mycobacteriaceae</taxon>
        <taxon>Mycobacterium</taxon>
        <taxon>Mycobacterium avium complex (MAC)</taxon>
    </lineage>
</organism>
<evidence type="ECO:0000313" key="1">
    <source>
        <dbReference type="EMBL" id="OBH73129.1"/>
    </source>
</evidence>
<name>A0A1A2T9Q0_MYCNT</name>
<comment type="caution">
    <text evidence="1">The sequence shown here is derived from an EMBL/GenBank/DDBJ whole genome shotgun (WGS) entry which is preliminary data.</text>
</comment>
<evidence type="ECO:0000313" key="2">
    <source>
        <dbReference type="Proteomes" id="UP000092389"/>
    </source>
</evidence>
<accession>A0A1A2T9Q0</accession>
<reference evidence="1 2" key="1">
    <citation type="submission" date="2016-06" db="EMBL/GenBank/DDBJ databases">
        <authorList>
            <person name="Kjaerup R.B."/>
            <person name="Dalgaard T.S."/>
            <person name="Juul-Madsen H.R."/>
        </authorList>
    </citation>
    <scope>NUCLEOTIDE SEQUENCE [LARGE SCALE GENOMIC DNA]</scope>
    <source>
        <strain evidence="1 2">E152</strain>
    </source>
</reference>
<protein>
    <recommendedName>
        <fullName evidence="3">DNA phosphorothioation-dependent restriction protein DptG</fullName>
    </recommendedName>
</protein>
<proteinExistence type="predicted"/>
<gene>
    <name evidence="1" type="ORF">A5683_25250</name>
</gene>
<dbReference type="RefSeq" id="WP_067910821.1">
    <property type="nucleotide sequence ID" value="NZ_LZJP01000042.1"/>
</dbReference>
<sequence length="562" mass="62288">MSAALADVAAATGVGVEWEPGEPAKSPTTLFVAGHRIELPRLWGERQELLGTQGFVPTVPRADDRDKLLWRIYQEASADPTPDRWPNPPLDLELEEKFRAELPLPPGEVREAVADALVDRFYSRKQARVLLPLQAVLPANYAHSTRTRQPARYRMFSGILLPFLLWDEPRSEFDRDLMDRVLRVIDGNSDLTRLDELLLDVASATAANPEAVPNAESLLNKYGAAIRADMSDAGGPFCAPALARFRRDLDTVLSTDLPRSDKVAWLTLLISLHIGLWMYRGALVKGAQLDAVIAAAADVAAPEVEGCHAHRAGCDPTSLRECPMAGAIEFRTGTGRYEPIRLRDGARSSYASLDQRWLHSLPATLITLNLATLAWSGLRNAEATTIRDVTPLVSQLRVDAEFRKTFDAACAAIAVIHHAAHRGPAALRHELADAGQVGRLRPGVYALREDVLRLRRRDLRHQSRDILNQLLFVENTGAGSLINRNGNIAYYEIDERLLQLLVRLVCRDDPVPLAEFLLGLKEYGLVPQSPQERNRLADALERLGLLVRYSDAGESAYVHYPH</sequence>
<dbReference type="AlphaFoldDB" id="A0A1A2T9Q0"/>
<dbReference type="Proteomes" id="UP000092389">
    <property type="component" value="Unassembled WGS sequence"/>
</dbReference>
<dbReference type="OrthoDB" id="5178745at2"/>
<dbReference type="EMBL" id="LZJU01000116">
    <property type="protein sequence ID" value="OBH73129.1"/>
    <property type="molecule type" value="Genomic_DNA"/>
</dbReference>
<evidence type="ECO:0008006" key="3">
    <source>
        <dbReference type="Google" id="ProtNLM"/>
    </source>
</evidence>